<dbReference type="SMART" id="SM00448">
    <property type="entry name" value="REC"/>
    <property type="match status" value="1"/>
</dbReference>
<dbReference type="EMBL" id="JASHIF010000011">
    <property type="protein sequence ID" value="MDI9860579.1"/>
    <property type="molecule type" value="Genomic_DNA"/>
</dbReference>
<sequence length="229" mass="26314">MDIMTRILLVEDDESLGFVVKDNLEQEGYQIDLQVDGKAGQRAFQQNEYDLCIFDVMLPEMDGFTLAETIRKAGSEIPIIFLTAKSLKEDRIKGLKLGADDYLTKPFSIEELVLRIEAILKRTGKKTTVSNGVLQIGRYIHDSKNLKLTIDDFQQELTHRESDLLAFLIQHKNETLSRDKILITIWGDDDYFKGRSLDVFITRLRKYLNRDTNIKLSNVHGVGFRLEVS</sequence>
<protein>
    <submittedName>
        <fullName evidence="8">Response regulator transcription factor</fullName>
    </submittedName>
</protein>
<dbReference type="Gene3D" id="6.10.250.690">
    <property type="match status" value="1"/>
</dbReference>
<dbReference type="CDD" id="cd17574">
    <property type="entry name" value="REC_OmpR"/>
    <property type="match status" value="1"/>
</dbReference>
<feature type="domain" description="Response regulatory" evidence="6">
    <location>
        <begin position="6"/>
        <end position="120"/>
    </location>
</feature>
<evidence type="ECO:0000313" key="8">
    <source>
        <dbReference type="EMBL" id="MDI9860579.1"/>
    </source>
</evidence>
<gene>
    <name evidence="8" type="ORF">QM524_15295</name>
</gene>
<reference evidence="8 9" key="1">
    <citation type="submission" date="2023-05" db="EMBL/GenBank/DDBJ databases">
        <title>Novel species of genus Flectobacillus isolated from stream in China.</title>
        <authorList>
            <person name="Lu H."/>
        </authorList>
    </citation>
    <scope>NUCLEOTIDE SEQUENCE [LARGE SCALE GENOMIC DNA]</scope>
    <source>
        <strain evidence="8 9">KCTC 42575</strain>
    </source>
</reference>
<dbReference type="InterPro" id="IPR039420">
    <property type="entry name" value="WalR-like"/>
</dbReference>
<feature type="domain" description="OmpR/PhoB-type" evidence="7">
    <location>
        <begin position="131"/>
        <end position="228"/>
    </location>
</feature>
<evidence type="ECO:0000259" key="7">
    <source>
        <dbReference type="PROSITE" id="PS51755"/>
    </source>
</evidence>
<dbReference type="Gene3D" id="3.40.50.2300">
    <property type="match status" value="1"/>
</dbReference>
<dbReference type="CDD" id="cd00383">
    <property type="entry name" value="trans_reg_C"/>
    <property type="match status" value="1"/>
</dbReference>
<evidence type="ECO:0000256" key="1">
    <source>
        <dbReference type="ARBA" id="ARBA00022553"/>
    </source>
</evidence>
<dbReference type="Gene3D" id="1.10.10.10">
    <property type="entry name" value="Winged helix-like DNA-binding domain superfamily/Winged helix DNA-binding domain"/>
    <property type="match status" value="1"/>
</dbReference>
<name>A0ABT6YAH2_9BACT</name>
<evidence type="ECO:0000256" key="4">
    <source>
        <dbReference type="PROSITE-ProRule" id="PRU00169"/>
    </source>
</evidence>
<organism evidence="8 9">
    <name type="scientific">Flectobacillus roseus</name>
    <dbReference type="NCBI Taxonomy" id="502259"/>
    <lineage>
        <taxon>Bacteria</taxon>
        <taxon>Pseudomonadati</taxon>
        <taxon>Bacteroidota</taxon>
        <taxon>Cytophagia</taxon>
        <taxon>Cytophagales</taxon>
        <taxon>Flectobacillaceae</taxon>
        <taxon>Flectobacillus</taxon>
    </lineage>
</organism>
<dbReference type="Pfam" id="PF00486">
    <property type="entry name" value="Trans_reg_C"/>
    <property type="match status" value="1"/>
</dbReference>
<dbReference type="Pfam" id="PF00072">
    <property type="entry name" value="Response_reg"/>
    <property type="match status" value="1"/>
</dbReference>
<feature type="DNA-binding region" description="OmpR/PhoB-type" evidence="5">
    <location>
        <begin position="131"/>
        <end position="228"/>
    </location>
</feature>
<dbReference type="InterPro" id="IPR001789">
    <property type="entry name" value="Sig_transdc_resp-reg_receiver"/>
</dbReference>
<keyword evidence="9" id="KW-1185">Reference proteome</keyword>
<dbReference type="InterPro" id="IPR011006">
    <property type="entry name" value="CheY-like_superfamily"/>
</dbReference>
<dbReference type="PANTHER" id="PTHR48111:SF40">
    <property type="entry name" value="PHOSPHATE REGULON TRANSCRIPTIONAL REGULATORY PROTEIN PHOB"/>
    <property type="match status" value="1"/>
</dbReference>
<evidence type="ECO:0000256" key="2">
    <source>
        <dbReference type="ARBA" id="ARBA00023012"/>
    </source>
</evidence>
<dbReference type="PROSITE" id="PS51755">
    <property type="entry name" value="OMPR_PHOB"/>
    <property type="match status" value="1"/>
</dbReference>
<keyword evidence="1 4" id="KW-0597">Phosphoprotein</keyword>
<dbReference type="PROSITE" id="PS50110">
    <property type="entry name" value="RESPONSE_REGULATORY"/>
    <property type="match status" value="1"/>
</dbReference>
<dbReference type="PANTHER" id="PTHR48111">
    <property type="entry name" value="REGULATOR OF RPOS"/>
    <property type="match status" value="1"/>
</dbReference>
<comment type="caution">
    <text evidence="8">The sequence shown here is derived from an EMBL/GenBank/DDBJ whole genome shotgun (WGS) entry which is preliminary data.</text>
</comment>
<evidence type="ECO:0000313" key="9">
    <source>
        <dbReference type="Proteomes" id="UP001236507"/>
    </source>
</evidence>
<dbReference type="InterPro" id="IPR036388">
    <property type="entry name" value="WH-like_DNA-bd_sf"/>
</dbReference>
<evidence type="ECO:0000259" key="6">
    <source>
        <dbReference type="PROSITE" id="PS50110"/>
    </source>
</evidence>
<dbReference type="SUPFAM" id="SSF52172">
    <property type="entry name" value="CheY-like"/>
    <property type="match status" value="1"/>
</dbReference>
<keyword evidence="2" id="KW-0902">Two-component regulatory system</keyword>
<dbReference type="InterPro" id="IPR016032">
    <property type="entry name" value="Sig_transdc_resp-reg_C-effctor"/>
</dbReference>
<keyword evidence="3 5" id="KW-0238">DNA-binding</keyword>
<feature type="modified residue" description="4-aspartylphosphate" evidence="4">
    <location>
        <position position="55"/>
    </location>
</feature>
<evidence type="ECO:0000256" key="5">
    <source>
        <dbReference type="PROSITE-ProRule" id="PRU01091"/>
    </source>
</evidence>
<dbReference type="Proteomes" id="UP001236507">
    <property type="component" value="Unassembled WGS sequence"/>
</dbReference>
<accession>A0ABT6YAH2</accession>
<dbReference type="SMART" id="SM00862">
    <property type="entry name" value="Trans_reg_C"/>
    <property type="match status" value="1"/>
</dbReference>
<dbReference type="SUPFAM" id="SSF46894">
    <property type="entry name" value="C-terminal effector domain of the bipartite response regulators"/>
    <property type="match status" value="1"/>
</dbReference>
<proteinExistence type="predicted"/>
<evidence type="ECO:0000256" key="3">
    <source>
        <dbReference type="ARBA" id="ARBA00023125"/>
    </source>
</evidence>
<dbReference type="InterPro" id="IPR001867">
    <property type="entry name" value="OmpR/PhoB-type_DNA-bd"/>
</dbReference>